<protein>
    <submittedName>
        <fullName evidence="1">Uncharacterized protein</fullName>
    </submittedName>
</protein>
<evidence type="ECO:0000313" key="1">
    <source>
        <dbReference type="EMBL" id="GIX61636.1"/>
    </source>
</evidence>
<accession>A0AAV4LNM4</accession>
<dbReference type="EMBL" id="BPLF01000001">
    <property type="protein sequence ID" value="GIX61636.1"/>
    <property type="molecule type" value="Genomic_DNA"/>
</dbReference>
<dbReference type="AlphaFoldDB" id="A0AAV4LNM4"/>
<dbReference type="RefSeq" id="XP_067713707.1">
    <property type="nucleotide sequence ID" value="XM_067857606.1"/>
</dbReference>
<evidence type="ECO:0000313" key="2">
    <source>
        <dbReference type="Proteomes" id="UP001497744"/>
    </source>
</evidence>
<proteinExistence type="predicted"/>
<organism evidence="1 2">
    <name type="scientific">Babesia caballi</name>
    <dbReference type="NCBI Taxonomy" id="5871"/>
    <lineage>
        <taxon>Eukaryota</taxon>
        <taxon>Sar</taxon>
        <taxon>Alveolata</taxon>
        <taxon>Apicomplexa</taxon>
        <taxon>Aconoidasida</taxon>
        <taxon>Piroplasmida</taxon>
        <taxon>Babesiidae</taxon>
        <taxon>Babesia</taxon>
    </lineage>
</organism>
<dbReference type="Proteomes" id="UP001497744">
    <property type="component" value="Unassembled WGS sequence"/>
</dbReference>
<dbReference type="GeneID" id="94193119"/>
<gene>
    <name evidence="1" type="ORF">BcabD6B2_10710</name>
</gene>
<keyword evidence="2" id="KW-1185">Reference proteome</keyword>
<name>A0AAV4LNM4_BABCB</name>
<reference evidence="1 2" key="1">
    <citation type="submission" date="2021-06" db="EMBL/GenBank/DDBJ databases">
        <title>Genome sequence of Babesia caballi.</title>
        <authorList>
            <person name="Yamagishi J."/>
            <person name="Kidaka T."/>
            <person name="Ochi A."/>
        </authorList>
    </citation>
    <scope>NUCLEOTIDE SEQUENCE [LARGE SCALE GENOMIC DNA]</scope>
    <source>
        <strain evidence="1">USDA-D6B2</strain>
    </source>
</reference>
<comment type="caution">
    <text evidence="1">The sequence shown here is derived from an EMBL/GenBank/DDBJ whole genome shotgun (WGS) entry which is preliminary data.</text>
</comment>
<sequence>MFRLTGQLRGPGHASCKELSVVTQDGPARRLRFRLKPIKHDFGRVLCMADAKTLRRAADEVLRETGSGTRQRVLPQEWTLHQDDMGARAAAKSQAFWTVFSKRFKASVPILSAADTVHVLRAFHALNKDTGELHYGSRPSSSGVYVAAAPTIRGKVQELDKRSLLDGLHILSRRLKTNTQQQLFRAMADQVPNVLWQMSGEHLIMRGNIHTQPPTWARPSGTSAGLGAWMDGWRLTCIRNFATAPRRSPISVGCRPGGA</sequence>